<feature type="domain" description="HTH tetR-type" evidence="2">
    <location>
        <begin position="37"/>
        <end position="85"/>
    </location>
</feature>
<reference evidence="3" key="1">
    <citation type="submission" date="2023-05" db="EMBL/GenBank/DDBJ databases">
        <title>Colonisation of extended spectrum b-lactamase- and carbapenemase-producing bacteria on hospital surfaces from low- and middle-income countries.</title>
        <authorList>
            <person name="Nieto-Rosado M."/>
            <person name="Sands K."/>
            <person name="Iregbu K."/>
            <person name="Zahra R."/>
            <person name="Mazarati J.B."/>
            <person name="Mehtar S."/>
            <person name="Barnards-Group B."/>
            <person name="Walsh T.R."/>
        </authorList>
    </citation>
    <scope>NUCLEOTIDE SEQUENCE</scope>
    <source>
        <strain evidence="3">PP-E493</strain>
    </source>
</reference>
<dbReference type="AlphaFoldDB" id="A0AAE4TM43"/>
<dbReference type="InterPro" id="IPR001647">
    <property type="entry name" value="HTH_TetR"/>
</dbReference>
<evidence type="ECO:0000313" key="3">
    <source>
        <dbReference type="EMBL" id="MDV5389650.1"/>
    </source>
</evidence>
<dbReference type="PANTHER" id="PTHR30055:SF233">
    <property type="entry name" value="REGULATORY PROTEIN TETR"/>
    <property type="match status" value="1"/>
</dbReference>
<evidence type="ECO:0000256" key="1">
    <source>
        <dbReference type="ARBA" id="ARBA00023125"/>
    </source>
</evidence>
<organism evidence="3 4">
    <name type="scientific">Shewanella xiamenensis</name>
    <dbReference type="NCBI Taxonomy" id="332186"/>
    <lineage>
        <taxon>Bacteria</taxon>
        <taxon>Pseudomonadati</taxon>
        <taxon>Pseudomonadota</taxon>
        <taxon>Gammaproteobacteria</taxon>
        <taxon>Alteromonadales</taxon>
        <taxon>Shewanellaceae</taxon>
        <taxon>Shewanella</taxon>
    </lineage>
</organism>
<dbReference type="SUPFAM" id="SSF46689">
    <property type="entry name" value="Homeodomain-like"/>
    <property type="match status" value="1"/>
</dbReference>
<dbReference type="InterPro" id="IPR050109">
    <property type="entry name" value="HTH-type_TetR-like_transc_reg"/>
</dbReference>
<accession>A0AAE4TM43</accession>
<proteinExistence type="predicted"/>
<comment type="caution">
    <text evidence="3">The sequence shown here is derived from an EMBL/GenBank/DDBJ whole genome shotgun (WGS) entry which is preliminary data.</text>
</comment>
<protein>
    <submittedName>
        <fullName evidence="3">TetR/AcrR family transcriptional regulator</fullName>
    </submittedName>
</protein>
<dbReference type="GO" id="GO:0003700">
    <property type="term" value="F:DNA-binding transcription factor activity"/>
    <property type="evidence" value="ECO:0007669"/>
    <property type="project" value="TreeGrafter"/>
</dbReference>
<gene>
    <name evidence="3" type="ORF">QM089_05035</name>
</gene>
<name>A0AAE4TM43_9GAMM</name>
<evidence type="ECO:0000313" key="4">
    <source>
        <dbReference type="Proteomes" id="UP001187859"/>
    </source>
</evidence>
<sequence>MSVIPRRPRGVVPFAAQSGLSMAAGRPKGNSDARQRLITAAVTLFSERSYPTVSTREIAREAEAEVDAALIRYYFGSKAGLFEQMVRETLEPVIARLREISCAQAPNDIGELMQIYYRVMAPNPGLPRLIVRVLQEGDGTEAYQIMLSVFEQILSLSRQWVESALVNAGLLKAGLDPNLVRLSFISLMVFPLIAPPVLMRQFGLFSSNAEDLQRLALHNMQVFTQGVLREPRSE</sequence>
<dbReference type="EMBL" id="JASGOQ010000001">
    <property type="protein sequence ID" value="MDV5389650.1"/>
    <property type="molecule type" value="Genomic_DNA"/>
</dbReference>
<dbReference type="InterPro" id="IPR009057">
    <property type="entry name" value="Homeodomain-like_sf"/>
</dbReference>
<evidence type="ECO:0000259" key="2">
    <source>
        <dbReference type="Pfam" id="PF00440"/>
    </source>
</evidence>
<keyword evidence="1" id="KW-0238">DNA-binding</keyword>
<dbReference type="GO" id="GO:0000976">
    <property type="term" value="F:transcription cis-regulatory region binding"/>
    <property type="evidence" value="ECO:0007669"/>
    <property type="project" value="TreeGrafter"/>
</dbReference>
<dbReference type="Pfam" id="PF00440">
    <property type="entry name" value="TetR_N"/>
    <property type="match status" value="1"/>
</dbReference>
<dbReference type="PANTHER" id="PTHR30055">
    <property type="entry name" value="HTH-TYPE TRANSCRIPTIONAL REGULATOR RUTR"/>
    <property type="match status" value="1"/>
</dbReference>
<dbReference type="Gene3D" id="1.10.357.10">
    <property type="entry name" value="Tetracycline Repressor, domain 2"/>
    <property type="match status" value="1"/>
</dbReference>
<dbReference type="Proteomes" id="UP001187859">
    <property type="component" value="Unassembled WGS sequence"/>
</dbReference>
<dbReference type="RefSeq" id="WP_317519542.1">
    <property type="nucleotide sequence ID" value="NZ_JASGOQ010000001.1"/>
</dbReference>